<dbReference type="PROSITE" id="PS00606">
    <property type="entry name" value="KS3_1"/>
    <property type="match status" value="1"/>
</dbReference>
<evidence type="ECO:0000259" key="6">
    <source>
        <dbReference type="PROSITE" id="PS52004"/>
    </source>
</evidence>
<feature type="region of interest" description="Disordered" evidence="5">
    <location>
        <begin position="160"/>
        <end position="183"/>
    </location>
</feature>
<dbReference type="STRING" id="767769.A0A1L9UY93"/>
<dbReference type="VEuPathDB" id="FungiDB:ASPBRDRAFT_52229"/>
<dbReference type="Gene3D" id="3.40.47.10">
    <property type="match status" value="1"/>
</dbReference>
<dbReference type="PANTHER" id="PTHR43775:SF29">
    <property type="entry name" value="ASPERFURANONE POLYKETIDE SYNTHASE AFOG-RELATED"/>
    <property type="match status" value="1"/>
</dbReference>
<dbReference type="GO" id="GO:0016491">
    <property type="term" value="F:oxidoreductase activity"/>
    <property type="evidence" value="ECO:0007669"/>
    <property type="project" value="UniProtKB-KW"/>
</dbReference>
<keyword evidence="8" id="KW-1185">Reference proteome</keyword>
<keyword evidence="2" id="KW-0597">Phosphoprotein</keyword>
<dbReference type="SUPFAM" id="SSF53901">
    <property type="entry name" value="Thiolase-like"/>
    <property type="match status" value="1"/>
</dbReference>
<keyword evidence="3" id="KW-0808">Transferase</keyword>
<dbReference type="CDD" id="cd00833">
    <property type="entry name" value="PKS"/>
    <property type="match status" value="1"/>
</dbReference>
<gene>
    <name evidence="7" type="ORF">ASPBRDRAFT_52229</name>
</gene>
<evidence type="ECO:0000313" key="7">
    <source>
        <dbReference type="EMBL" id="OJJ76665.1"/>
    </source>
</evidence>
<dbReference type="InterPro" id="IPR050091">
    <property type="entry name" value="PKS_NRPS_Biosynth_Enz"/>
</dbReference>
<keyword evidence="4" id="KW-0560">Oxidoreductase</keyword>
<dbReference type="GO" id="GO:0004315">
    <property type="term" value="F:3-oxoacyl-[acyl-carrier-protein] synthase activity"/>
    <property type="evidence" value="ECO:0007669"/>
    <property type="project" value="InterPro"/>
</dbReference>
<reference evidence="8" key="1">
    <citation type="journal article" date="2017" name="Genome Biol.">
        <title>Comparative genomics reveals high biological diversity and specific adaptations in the industrially and medically important fungal genus Aspergillus.</title>
        <authorList>
            <person name="de Vries R.P."/>
            <person name="Riley R."/>
            <person name="Wiebenga A."/>
            <person name="Aguilar-Osorio G."/>
            <person name="Amillis S."/>
            <person name="Uchima C.A."/>
            <person name="Anderluh G."/>
            <person name="Asadollahi M."/>
            <person name="Askin M."/>
            <person name="Barry K."/>
            <person name="Battaglia E."/>
            <person name="Bayram O."/>
            <person name="Benocci T."/>
            <person name="Braus-Stromeyer S.A."/>
            <person name="Caldana C."/>
            <person name="Canovas D."/>
            <person name="Cerqueira G.C."/>
            <person name="Chen F."/>
            <person name="Chen W."/>
            <person name="Choi C."/>
            <person name="Clum A."/>
            <person name="Dos Santos R.A."/>
            <person name="Damasio A.R."/>
            <person name="Diallinas G."/>
            <person name="Emri T."/>
            <person name="Fekete E."/>
            <person name="Flipphi M."/>
            <person name="Freyberg S."/>
            <person name="Gallo A."/>
            <person name="Gournas C."/>
            <person name="Habgood R."/>
            <person name="Hainaut M."/>
            <person name="Harispe M.L."/>
            <person name="Henrissat B."/>
            <person name="Hilden K.S."/>
            <person name="Hope R."/>
            <person name="Hossain A."/>
            <person name="Karabika E."/>
            <person name="Karaffa L."/>
            <person name="Karanyi Z."/>
            <person name="Krasevec N."/>
            <person name="Kuo A."/>
            <person name="Kusch H."/>
            <person name="LaButti K."/>
            <person name="Lagendijk E.L."/>
            <person name="Lapidus A."/>
            <person name="Levasseur A."/>
            <person name="Lindquist E."/>
            <person name="Lipzen A."/>
            <person name="Logrieco A.F."/>
            <person name="MacCabe A."/>
            <person name="Maekelae M.R."/>
            <person name="Malavazi I."/>
            <person name="Melin P."/>
            <person name="Meyer V."/>
            <person name="Mielnichuk N."/>
            <person name="Miskei M."/>
            <person name="Molnar A.P."/>
            <person name="Mule G."/>
            <person name="Ngan C.Y."/>
            <person name="Orejas M."/>
            <person name="Orosz E."/>
            <person name="Ouedraogo J.P."/>
            <person name="Overkamp K.M."/>
            <person name="Park H.-S."/>
            <person name="Perrone G."/>
            <person name="Piumi F."/>
            <person name="Punt P.J."/>
            <person name="Ram A.F."/>
            <person name="Ramon A."/>
            <person name="Rauscher S."/>
            <person name="Record E."/>
            <person name="Riano-Pachon D.M."/>
            <person name="Robert V."/>
            <person name="Roehrig J."/>
            <person name="Ruller R."/>
            <person name="Salamov A."/>
            <person name="Salih N.S."/>
            <person name="Samson R.A."/>
            <person name="Sandor E."/>
            <person name="Sanguinetti M."/>
            <person name="Schuetze T."/>
            <person name="Sepcic K."/>
            <person name="Shelest E."/>
            <person name="Sherlock G."/>
            <person name="Sophianopoulou V."/>
            <person name="Squina F.M."/>
            <person name="Sun H."/>
            <person name="Susca A."/>
            <person name="Todd R.B."/>
            <person name="Tsang A."/>
            <person name="Unkles S.E."/>
            <person name="van de Wiele N."/>
            <person name="van Rossen-Uffink D."/>
            <person name="Oliveira J.V."/>
            <person name="Vesth T.C."/>
            <person name="Visser J."/>
            <person name="Yu J.-H."/>
            <person name="Zhou M."/>
            <person name="Andersen M.R."/>
            <person name="Archer D.B."/>
            <person name="Baker S.E."/>
            <person name="Benoit I."/>
            <person name="Brakhage A.A."/>
            <person name="Braus G.H."/>
            <person name="Fischer R."/>
            <person name="Frisvad J.C."/>
            <person name="Goldman G.H."/>
            <person name="Houbraken J."/>
            <person name="Oakley B."/>
            <person name="Pocsi I."/>
            <person name="Scazzocchio C."/>
            <person name="Seiboth B."/>
            <person name="vanKuyk P.A."/>
            <person name="Wortman J."/>
            <person name="Dyer P.S."/>
            <person name="Grigoriev I.V."/>
        </authorList>
    </citation>
    <scope>NUCLEOTIDE SEQUENCE [LARGE SCALE GENOMIC DNA]</scope>
    <source>
        <strain evidence="8">CBS 101740 / IMI 381727 / IBT 21946</strain>
    </source>
</reference>
<keyword evidence="1" id="KW-0596">Phosphopantetheine</keyword>
<sequence>MTGQHLEPLAAAYHASENVGYPIEPVSGSRMAMFSGSFGNDYQKFHAKDLMTMPKGHATGTGPSAHVDTACSSSLMALHLACQFIRNGESSLQWGFMAIIGLGTVLAIDNLGILSKDSRSFSFDERRNGYGRGEGVGSLIVRPLGDAIANGDNIRALIRSTGSNQDGKTPAITKPSMERQEGL</sequence>
<dbReference type="Proteomes" id="UP000184499">
    <property type="component" value="Unassembled WGS sequence"/>
</dbReference>
<organism evidence="7 8">
    <name type="scientific">Aspergillus brasiliensis (strain CBS 101740 / IMI 381727 / IBT 21946)</name>
    <dbReference type="NCBI Taxonomy" id="767769"/>
    <lineage>
        <taxon>Eukaryota</taxon>
        <taxon>Fungi</taxon>
        <taxon>Dikarya</taxon>
        <taxon>Ascomycota</taxon>
        <taxon>Pezizomycotina</taxon>
        <taxon>Eurotiomycetes</taxon>
        <taxon>Eurotiomycetidae</taxon>
        <taxon>Eurotiales</taxon>
        <taxon>Aspergillaceae</taxon>
        <taxon>Aspergillus</taxon>
        <taxon>Aspergillus subgen. Circumdati</taxon>
    </lineage>
</organism>
<dbReference type="EMBL" id="KV878680">
    <property type="protein sequence ID" value="OJJ76665.1"/>
    <property type="molecule type" value="Genomic_DNA"/>
</dbReference>
<evidence type="ECO:0000256" key="4">
    <source>
        <dbReference type="ARBA" id="ARBA00023002"/>
    </source>
</evidence>
<evidence type="ECO:0000256" key="3">
    <source>
        <dbReference type="ARBA" id="ARBA00022679"/>
    </source>
</evidence>
<dbReference type="InterPro" id="IPR018201">
    <property type="entry name" value="Ketoacyl_synth_AS"/>
</dbReference>
<feature type="domain" description="Ketosynthase family 3 (KS3)" evidence="6">
    <location>
        <begin position="1"/>
        <end position="183"/>
    </location>
</feature>
<dbReference type="GO" id="GO:0006633">
    <property type="term" value="P:fatty acid biosynthetic process"/>
    <property type="evidence" value="ECO:0007669"/>
    <property type="project" value="InterPro"/>
</dbReference>
<dbReference type="InterPro" id="IPR020841">
    <property type="entry name" value="PKS_Beta-ketoAc_synthase_dom"/>
</dbReference>
<dbReference type="OrthoDB" id="329835at2759"/>
<dbReference type="RefSeq" id="XP_067483912.1">
    <property type="nucleotide sequence ID" value="XM_067626867.1"/>
</dbReference>
<evidence type="ECO:0000313" key="8">
    <source>
        <dbReference type="Proteomes" id="UP000184499"/>
    </source>
</evidence>
<dbReference type="GO" id="GO:0044550">
    <property type="term" value="P:secondary metabolite biosynthetic process"/>
    <property type="evidence" value="ECO:0007669"/>
    <property type="project" value="TreeGrafter"/>
</dbReference>
<dbReference type="PANTHER" id="PTHR43775">
    <property type="entry name" value="FATTY ACID SYNTHASE"/>
    <property type="match status" value="1"/>
</dbReference>
<dbReference type="GO" id="GO:0004312">
    <property type="term" value="F:fatty acid synthase activity"/>
    <property type="evidence" value="ECO:0007669"/>
    <property type="project" value="TreeGrafter"/>
</dbReference>
<dbReference type="InterPro" id="IPR016039">
    <property type="entry name" value="Thiolase-like"/>
</dbReference>
<protein>
    <recommendedName>
        <fullName evidence="6">Ketosynthase family 3 (KS3) domain-containing protein</fullName>
    </recommendedName>
</protein>
<dbReference type="InterPro" id="IPR014030">
    <property type="entry name" value="Ketoacyl_synth_N"/>
</dbReference>
<dbReference type="AlphaFoldDB" id="A0A1L9UY93"/>
<dbReference type="GeneID" id="93579355"/>
<evidence type="ECO:0000256" key="5">
    <source>
        <dbReference type="SAM" id="MobiDB-lite"/>
    </source>
</evidence>
<proteinExistence type="predicted"/>
<dbReference type="PROSITE" id="PS52004">
    <property type="entry name" value="KS3_2"/>
    <property type="match status" value="1"/>
</dbReference>
<dbReference type="Pfam" id="PF00109">
    <property type="entry name" value="ketoacyl-synt"/>
    <property type="match status" value="1"/>
</dbReference>
<evidence type="ECO:0000256" key="1">
    <source>
        <dbReference type="ARBA" id="ARBA00022450"/>
    </source>
</evidence>
<name>A0A1L9UY93_ASPBC</name>
<evidence type="ECO:0000256" key="2">
    <source>
        <dbReference type="ARBA" id="ARBA00022553"/>
    </source>
</evidence>
<accession>A0A1L9UY93</accession>
<dbReference type="SMART" id="SM00825">
    <property type="entry name" value="PKS_KS"/>
    <property type="match status" value="1"/>
</dbReference>